<protein>
    <submittedName>
        <fullName evidence="1">Uncharacterized protein</fullName>
    </submittedName>
</protein>
<evidence type="ECO:0000313" key="1">
    <source>
        <dbReference type="EMBL" id="OEH74852.1"/>
    </source>
</evidence>
<proteinExistence type="predicted"/>
<dbReference type="AlphaFoldDB" id="A0A1D3CUI1"/>
<dbReference type="InParanoid" id="A0A1D3CUI1"/>
<dbReference type="VEuPathDB" id="ToxoDB:cyc_01471"/>
<dbReference type="EMBL" id="JROU02001911">
    <property type="protein sequence ID" value="OEH74852.1"/>
    <property type="molecule type" value="Genomic_DNA"/>
</dbReference>
<reference evidence="1 2" key="1">
    <citation type="journal article" date="2016" name="BMC Genomics">
        <title>Comparative genomics reveals Cyclospora cayetanensis possesses coccidia-like metabolism and invasion components but unique surface antigens.</title>
        <authorList>
            <person name="Liu S."/>
            <person name="Wang L."/>
            <person name="Zheng H."/>
            <person name="Xu Z."/>
            <person name="Roellig D.M."/>
            <person name="Li N."/>
            <person name="Frace M.A."/>
            <person name="Tang K."/>
            <person name="Arrowood M.J."/>
            <person name="Moss D.M."/>
            <person name="Zhang L."/>
            <person name="Feng Y."/>
            <person name="Xiao L."/>
        </authorList>
    </citation>
    <scope>NUCLEOTIDE SEQUENCE [LARGE SCALE GENOMIC DNA]</scope>
    <source>
        <strain evidence="1 2">CHN_HEN01</strain>
    </source>
</reference>
<comment type="caution">
    <text evidence="1">The sequence shown here is derived from an EMBL/GenBank/DDBJ whole genome shotgun (WGS) entry which is preliminary data.</text>
</comment>
<sequence>MAEAESNRLCADGAHLLMQVCIGDVQEVGDASHVRRLRQDDAELAGSLRGSGSTLRVLQSALVFSCRIACAQSNNINSDNRIAYVSTGYADLVLCNMQSESRPCADGAHLLMPVSLCDVQLVRFAGHVRRFVSRQLLCAPVAVRCVCFNVRWCRRVVLHVLKATMSIAAIETLMLCADGAHLLMPVWVGDVQEVGYASHVRYGCDSGRTMLSWQVMWMTVRERVLWLNLRWCRRVVLHVLKATISIAAIASVMLCADGAHLLMPVCDGDVQQVGYASKVRLVNICTLHDSGSELFASKVSIALAKAESDRWSSVWHPCLGDPKHLRVPVGGSGRTMLSRQLVCLPVALRLLCFNLRWCRLVVLHVPKATISIGAIASLMLCADGAHLLMPLSLCDVQDDAELVGSLHASGSTVAVHKSALVSSCRIVCAQSNNVNSGNRSAHEVGCASHVRFGCGGGYVANVSLCADGEHLLMPVSFCDVQEVGCASHVRYGTMLSWQVLCAPVAVGLLCFNLRWCRLVVLHVPKATISIARIEPLMLCAAGAHLLMPISFCDAQLVRCASHVRTMLSSPVEVNGSTVAVLQCALVSSCRIAYAQSNNLNKVSRIAYVRMGCAEFVLCKTLCADGTHLLMPACVGDVQQVRSASHVQFGCGGGYAANVSLCAAGAHLLMPVCVGDVQKDDAELAGSPCANGSTVAVHKSALVSSCRVTCAQSNNINRSNSIAYVNLALAELVLCIVDSSVIIVEPSGILVQ</sequence>
<evidence type="ECO:0000313" key="2">
    <source>
        <dbReference type="Proteomes" id="UP000095192"/>
    </source>
</evidence>
<dbReference type="Proteomes" id="UP000095192">
    <property type="component" value="Unassembled WGS sequence"/>
</dbReference>
<organism evidence="1 2">
    <name type="scientific">Cyclospora cayetanensis</name>
    <dbReference type="NCBI Taxonomy" id="88456"/>
    <lineage>
        <taxon>Eukaryota</taxon>
        <taxon>Sar</taxon>
        <taxon>Alveolata</taxon>
        <taxon>Apicomplexa</taxon>
        <taxon>Conoidasida</taxon>
        <taxon>Coccidia</taxon>
        <taxon>Eucoccidiorida</taxon>
        <taxon>Eimeriorina</taxon>
        <taxon>Eimeriidae</taxon>
        <taxon>Cyclospora</taxon>
    </lineage>
</organism>
<name>A0A1D3CUI1_9EIME</name>
<accession>A0A1D3CUI1</accession>
<gene>
    <name evidence="1" type="ORF">cyc_01471</name>
</gene>
<keyword evidence="2" id="KW-1185">Reference proteome</keyword>